<protein>
    <submittedName>
        <fullName evidence="1">Uncharacterized protein</fullName>
    </submittedName>
</protein>
<keyword evidence="2" id="KW-1185">Reference proteome</keyword>
<dbReference type="EMBL" id="ACPB03017668">
    <property type="status" value="NOT_ANNOTATED_CDS"/>
    <property type="molecule type" value="Genomic_DNA"/>
</dbReference>
<dbReference type="HOGENOM" id="CLU_2661650_0_0_1"/>
<accession>T1I1Z4</accession>
<dbReference type="AlphaFoldDB" id="T1I1Z4"/>
<dbReference type="EnsemblMetazoa" id="RPRC010314-RA">
    <property type="protein sequence ID" value="RPRC010314-PA"/>
    <property type="gene ID" value="RPRC010314"/>
</dbReference>
<sequence length="76" mass="8993">YGPCNLKNNLGSTHLTLTPPKARSPVIRSYNLNFFVLKTEVIPKIGLFKRRYCFYKTYPNRVDPRLKGVQYWVTIW</sequence>
<organism evidence="1 2">
    <name type="scientific">Rhodnius prolixus</name>
    <name type="common">Triatomid bug</name>
    <dbReference type="NCBI Taxonomy" id="13249"/>
    <lineage>
        <taxon>Eukaryota</taxon>
        <taxon>Metazoa</taxon>
        <taxon>Ecdysozoa</taxon>
        <taxon>Arthropoda</taxon>
        <taxon>Hexapoda</taxon>
        <taxon>Insecta</taxon>
        <taxon>Pterygota</taxon>
        <taxon>Neoptera</taxon>
        <taxon>Paraneoptera</taxon>
        <taxon>Hemiptera</taxon>
        <taxon>Heteroptera</taxon>
        <taxon>Panheteroptera</taxon>
        <taxon>Cimicomorpha</taxon>
        <taxon>Reduviidae</taxon>
        <taxon>Triatominae</taxon>
        <taxon>Rhodnius</taxon>
    </lineage>
</organism>
<dbReference type="VEuPathDB" id="VectorBase:RPRC010314"/>
<evidence type="ECO:0000313" key="1">
    <source>
        <dbReference type="EnsemblMetazoa" id="RPRC010314-PA"/>
    </source>
</evidence>
<dbReference type="InParanoid" id="T1I1Z4"/>
<name>T1I1Z4_RHOPR</name>
<evidence type="ECO:0000313" key="2">
    <source>
        <dbReference type="Proteomes" id="UP000015103"/>
    </source>
</evidence>
<dbReference type="Proteomes" id="UP000015103">
    <property type="component" value="Unassembled WGS sequence"/>
</dbReference>
<proteinExistence type="predicted"/>
<reference evidence="1" key="1">
    <citation type="submission" date="2015-05" db="UniProtKB">
        <authorList>
            <consortium name="EnsemblMetazoa"/>
        </authorList>
    </citation>
    <scope>IDENTIFICATION</scope>
</reference>